<dbReference type="Pfam" id="PF00860">
    <property type="entry name" value="Xan_ur_permease"/>
    <property type="match status" value="1"/>
</dbReference>
<feature type="transmembrane region" description="Helical" evidence="7">
    <location>
        <begin position="394"/>
        <end position="416"/>
    </location>
</feature>
<reference evidence="8 9" key="1">
    <citation type="submission" date="2018-06" db="EMBL/GenBank/DDBJ databases">
        <authorList>
            <consortium name="Pathogen Informatics"/>
            <person name="Doyle S."/>
        </authorList>
    </citation>
    <scope>NUCLEOTIDE SEQUENCE [LARGE SCALE GENOMIC DNA]</scope>
    <source>
        <strain evidence="8 9">NCTC13163</strain>
    </source>
</reference>
<keyword evidence="4 7" id="KW-0812">Transmembrane</keyword>
<proteinExistence type="inferred from homology"/>
<dbReference type="RefSeq" id="WP_024370884.1">
    <property type="nucleotide sequence ID" value="NZ_UGGP01000001.1"/>
</dbReference>
<dbReference type="Proteomes" id="UP000254060">
    <property type="component" value="Unassembled WGS sequence"/>
</dbReference>
<feature type="transmembrane region" description="Helical" evidence="7">
    <location>
        <begin position="366"/>
        <end position="388"/>
    </location>
</feature>
<feature type="transmembrane region" description="Helical" evidence="7">
    <location>
        <begin position="227"/>
        <end position="248"/>
    </location>
</feature>
<protein>
    <submittedName>
        <fullName evidence="8">Purine permease ybbY</fullName>
    </submittedName>
</protein>
<accession>A0A377FXD3</accession>
<dbReference type="PANTHER" id="PTHR42810:SF1">
    <property type="entry name" value="PURINE PERMEASE YWDJ-RELATED"/>
    <property type="match status" value="1"/>
</dbReference>
<feature type="transmembrane region" description="Helical" evidence="7">
    <location>
        <begin position="12"/>
        <end position="33"/>
    </location>
</feature>
<comment type="subcellular location">
    <subcellularLocation>
        <location evidence="1">Membrane</location>
        <topology evidence="1">Multi-pass membrane protein</topology>
    </subcellularLocation>
</comment>
<evidence type="ECO:0000256" key="4">
    <source>
        <dbReference type="ARBA" id="ARBA00022692"/>
    </source>
</evidence>
<feature type="transmembrane region" description="Helical" evidence="7">
    <location>
        <begin position="71"/>
        <end position="91"/>
    </location>
</feature>
<evidence type="ECO:0000256" key="2">
    <source>
        <dbReference type="ARBA" id="ARBA00008821"/>
    </source>
</evidence>
<dbReference type="GO" id="GO:0042907">
    <property type="term" value="F:xanthine transmembrane transporter activity"/>
    <property type="evidence" value="ECO:0007669"/>
    <property type="project" value="TreeGrafter"/>
</dbReference>
<evidence type="ECO:0000256" key="6">
    <source>
        <dbReference type="ARBA" id="ARBA00023136"/>
    </source>
</evidence>
<gene>
    <name evidence="8" type="primary">ybbY</name>
    <name evidence="8" type="ORF">NCTC13163_02844</name>
</gene>
<comment type="similarity">
    <text evidence="2">Belongs to the nucleobase:cation symporter-2 (NCS2) (TC 2.A.40) family.</text>
</comment>
<evidence type="ECO:0000256" key="7">
    <source>
        <dbReference type="SAM" id="Phobius"/>
    </source>
</evidence>
<keyword evidence="3" id="KW-0813">Transport</keyword>
<evidence type="ECO:0000313" key="8">
    <source>
        <dbReference type="EMBL" id="STO09408.1"/>
    </source>
</evidence>
<feature type="transmembrane region" description="Helical" evidence="7">
    <location>
        <begin position="336"/>
        <end position="354"/>
    </location>
</feature>
<dbReference type="PANTHER" id="PTHR42810">
    <property type="entry name" value="PURINE PERMEASE C1399.01C-RELATED"/>
    <property type="match status" value="1"/>
</dbReference>
<feature type="transmembrane region" description="Helical" evidence="7">
    <location>
        <begin position="97"/>
        <end position="118"/>
    </location>
</feature>
<feature type="transmembrane region" description="Helical" evidence="7">
    <location>
        <begin position="156"/>
        <end position="173"/>
    </location>
</feature>
<name>A0A377FXD3_9BACL</name>
<feature type="transmembrane region" description="Helical" evidence="7">
    <location>
        <begin position="130"/>
        <end position="150"/>
    </location>
</feature>
<evidence type="ECO:0000256" key="1">
    <source>
        <dbReference type="ARBA" id="ARBA00004141"/>
    </source>
</evidence>
<dbReference type="STRING" id="1397694.GCA_000702585_00267"/>
<feature type="transmembrane region" description="Helical" evidence="7">
    <location>
        <begin position="311"/>
        <end position="330"/>
    </location>
</feature>
<dbReference type="NCBIfam" id="NF037981">
    <property type="entry name" value="NCS2_1"/>
    <property type="match status" value="1"/>
</dbReference>
<feature type="transmembrane region" description="Helical" evidence="7">
    <location>
        <begin position="39"/>
        <end position="59"/>
    </location>
</feature>
<evidence type="ECO:0000313" key="9">
    <source>
        <dbReference type="Proteomes" id="UP000254060"/>
    </source>
</evidence>
<dbReference type="GO" id="GO:0005886">
    <property type="term" value="C:plasma membrane"/>
    <property type="evidence" value="ECO:0007669"/>
    <property type="project" value="TreeGrafter"/>
</dbReference>
<evidence type="ECO:0000256" key="3">
    <source>
        <dbReference type="ARBA" id="ARBA00022448"/>
    </source>
</evidence>
<evidence type="ECO:0000256" key="5">
    <source>
        <dbReference type="ARBA" id="ARBA00022989"/>
    </source>
</evidence>
<dbReference type="InterPro" id="IPR006043">
    <property type="entry name" value="NCS2"/>
</dbReference>
<keyword evidence="5 7" id="KW-1133">Transmembrane helix</keyword>
<dbReference type="EMBL" id="UGGP01000001">
    <property type="protein sequence ID" value="STO09408.1"/>
    <property type="molecule type" value="Genomic_DNA"/>
</dbReference>
<organism evidence="8 9">
    <name type="scientific">Exiguobacterium aurantiacum</name>
    <dbReference type="NCBI Taxonomy" id="33987"/>
    <lineage>
        <taxon>Bacteria</taxon>
        <taxon>Bacillati</taxon>
        <taxon>Bacillota</taxon>
        <taxon>Bacilli</taxon>
        <taxon>Bacillales</taxon>
        <taxon>Bacillales Family XII. Incertae Sedis</taxon>
        <taxon>Exiguobacterium</taxon>
    </lineage>
</organism>
<dbReference type="AlphaFoldDB" id="A0A377FXD3"/>
<dbReference type="OrthoDB" id="5597247at2"/>
<feature type="transmembrane region" description="Helical" evidence="7">
    <location>
        <begin position="185"/>
        <end position="207"/>
    </location>
</feature>
<sequence>MTKSSVTTTIQWFIFILATNIVPPLSIAALFELSPADTMTFISRSLFVFALFSIIQTLLGHRLPILEGPAGIWWGVFTLYASIGPALYGSGQETLQALGFMLFLSGVLGVLMTVTGILRRMLSLFTPQVLGVYMILLVLQLSGAVIKGGFGVSENGINTIQAVATAGLVLFALTLERSRFKQYGLVMTLLVGFGLFNLLGLGNPIVRSESFFLVPELFPFGAWVWDWNLLPTAFVITLLLMTNVLANIKLIERIVSSRTKQQVEGNVPASGVVSGFSQIVAGLFGTPGPVAISGTAGFLSSTESVHRAPHLVAHALMMVLALIGPFVSLIASIPAAVGYAIVTPLIATMIIIGINEAAFELNQKTASLTVGLPLVIGAGAMLLPPGAMNDLPPLLATVFSNGLVLGTVVALTTAILSRIKD</sequence>
<keyword evidence="6 7" id="KW-0472">Membrane</keyword>